<dbReference type="CDD" id="cd08026">
    <property type="entry name" value="DUF326"/>
    <property type="match status" value="1"/>
</dbReference>
<keyword evidence="2" id="KW-1185">Reference proteome</keyword>
<sequence length="122" mass="13373">MQPFLVGANNQLTDDMRACISNCMSCAAVCLQTMTYCLQKGGKMASADTIRLLEDCVQMCKTSADFMLRTSPLHPQTCAVCAEVCERCAVACERMADDAVMKACAESCRRCVESCRRMAKMS</sequence>
<evidence type="ECO:0000313" key="2">
    <source>
        <dbReference type="Proteomes" id="UP000315369"/>
    </source>
</evidence>
<evidence type="ECO:0000313" key="1">
    <source>
        <dbReference type="EMBL" id="TQF17487.1"/>
    </source>
</evidence>
<dbReference type="AlphaFoldDB" id="A0A540X8B6"/>
<name>A0A540X8B6_9BACT</name>
<reference evidence="1 2" key="1">
    <citation type="submission" date="2019-06" db="EMBL/GenBank/DDBJ databases">
        <authorList>
            <person name="Livingstone P."/>
            <person name="Whitworth D."/>
        </authorList>
    </citation>
    <scope>NUCLEOTIDE SEQUENCE [LARGE SCALE GENOMIC DNA]</scope>
    <source>
        <strain evidence="1 2">AM401</strain>
    </source>
</reference>
<accession>A0A540X8B6</accession>
<dbReference type="EMBL" id="VIFM01000007">
    <property type="protein sequence ID" value="TQF17487.1"/>
    <property type="molecule type" value="Genomic_DNA"/>
</dbReference>
<dbReference type="InterPro" id="IPR005560">
    <property type="entry name" value="Csp_YhjQ"/>
</dbReference>
<proteinExistence type="predicted"/>
<dbReference type="PANTHER" id="PTHR37310">
    <property type="entry name" value="CYTOPLASMIC PROTEIN-RELATED"/>
    <property type="match status" value="1"/>
</dbReference>
<organism evidence="1 2">
    <name type="scientific">Myxococcus llanfairpwllgwyngyllgogerychwyrndrobwllllantysiliogogogochensis</name>
    <dbReference type="NCBI Taxonomy" id="2590453"/>
    <lineage>
        <taxon>Bacteria</taxon>
        <taxon>Pseudomonadati</taxon>
        <taxon>Myxococcota</taxon>
        <taxon>Myxococcia</taxon>
        <taxon>Myxococcales</taxon>
        <taxon>Cystobacterineae</taxon>
        <taxon>Myxococcaceae</taxon>
        <taxon>Myxococcus</taxon>
    </lineage>
</organism>
<dbReference type="Proteomes" id="UP000315369">
    <property type="component" value="Unassembled WGS sequence"/>
</dbReference>
<dbReference type="PANTHER" id="PTHR37310:SF1">
    <property type="entry name" value="CYTOPLASMIC PROTEIN"/>
    <property type="match status" value="1"/>
</dbReference>
<protein>
    <submittedName>
        <fullName evidence="1">Four-helix bundle copper-binding protein</fullName>
    </submittedName>
</protein>
<dbReference type="OrthoDB" id="5396211at2"/>
<dbReference type="Pfam" id="PF03860">
    <property type="entry name" value="Csp"/>
    <property type="match status" value="1"/>
</dbReference>
<gene>
    <name evidence="1" type="ORF">FJV41_03100</name>
</gene>
<dbReference type="Gene3D" id="1.20.1270.360">
    <property type="match status" value="1"/>
</dbReference>
<comment type="caution">
    <text evidence="1">The sequence shown here is derived from an EMBL/GenBank/DDBJ whole genome shotgun (WGS) entry which is preliminary data.</text>
</comment>
<dbReference type="InterPro" id="IPR044543">
    <property type="entry name" value="YHJQ-like"/>
</dbReference>